<keyword evidence="3 6" id="KW-0479">Metal-binding</keyword>
<evidence type="ECO:0000256" key="2">
    <source>
        <dbReference type="ARBA" id="ARBA00008072"/>
    </source>
</evidence>
<comment type="cofactor">
    <cofactor evidence="1 6">
        <name>Zn(2+)</name>
        <dbReference type="ChEBI" id="CHEBI:29105"/>
    </cofactor>
</comment>
<dbReference type="InterPro" id="IPR011032">
    <property type="entry name" value="GroES-like_sf"/>
</dbReference>
<dbReference type="Gene3D" id="3.40.50.720">
    <property type="entry name" value="NAD(P)-binding Rossmann-like Domain"/>
    <property type="match status" value="1"/>
</dbReference>
<evidence type="ECO:0000313" key="8">
    <source>
        <dbReference type="EMBL" id="GAA1249131.1"/>
    </source>
</evidence>
<keyword evidence="9" id="KW-1185">Reference proteome</keyword>
<dbReference type="InterPro" id="IPR013154">
    <property type="entry name" value="ADH-like_N"/>
</dbReference>
<dbReference type="Pfam" id="PF08240">
    <property type="entry name" value="ADH_N"/>
    <property type="match status" value="1"/>
</dbReference>
<dbReference type="InterPro" id="IPR020843">
    <property type="entry name" value="ER"/>
</dbReference>
<evidence type="ECO:0000256" key="3">
    <source>
        <dbReference type="ARBA" id="ARBA00022723"/>
    </source>
</evidence>
<dbReference type="CDD" id="cd08278">
    <property type="entry name" value="benzyl_alcohol_DH"/>
    <property type="match status" value="1"/>
</dbReference>
<dbReference type="Pfam" id="PF00107">
    <property type="entry name" value="ADH_zinc_N"/>
    <property type="match status" value="1"/>
</dbReference>
<dbReference type="InterPro" id="IPR013149">
    <property type="entry name" value="ADH-like_C"/>
</dbReference>
<dbReference type="PANTHER" id="PTHR43350:SF21">
    <property type="entry name" value="S-NITROSOMYCOTHIOL REDUCTASE MSCR"/>
    <property type="match status" value="1"/>
</dbReference>
<keyword evidence="5" id="KW-0560">Oxidoreductase</keyword>
<dbReference type="Gene3D" id="3.90.180.10">
    <property type="entry name" value="Medium-chain alcohol dehydrogenases, catalytic domain"/>
    <property type="match status" value="1"/>
</dbReference>
<gene>
    <name evidence="8" type="ORF">GCM10009665_44950</name>
</gene>
<dbReference type="SMART" id="SM00829">
    <property type="entry name" value="PKS_ER"/>
    <property type="match status" value="1"/>
</dbReference>
<comment type="caution">
    <text evidence="8">The sequence shown here is derived from an EMBL/GenBank/DDBJ whole genome shotgun (WGS) entry which is preliminary data.</text>
</comment>
<accession>A0ABP4H7W2</accession>
<protein>
    <submittedName>
        <fullName evidence="8">NAD(P)-dependent alcohol dehydrogenase</fullName>
    </submittedName>
</protein>
<proteinExistence type="inferred from homology"/>
<feature type="domain" description="Enoyl reductase (ER)" evidence="7">
    <location>
        <begin position="10"/>
        <end position="361"/>
    </location>
</feature>
<dbReference type="EMBL" id="BAAALF010000086">
    <property type="protein sequence ID" value="GAA1249131.1"/>
    <property type="molecule type" value="Genomic_DNA"/>
</dbReference>
<dbReference type="InterPro" id="IPR036291">
    <property type="entry name" value="NAD(P)-bd_dom_sf"/>
</dbReference>
<organism evidence="8 9">
    <name type="scientific">Kitasatospora nipponensis</name>
    <dbReference type="NCBI Taxonomy" id="258049"/>
    <lineage>
        <taxon>Bacteria</taxon>
        <taxon>Bacillati</taxon>
        <taxon>Actinomycetota</taxon>
        <taxon>Actinomycetes</taxon>
        <taxon>Kitasatosporales</taxon>
        <taxon>Streptomycetaceae</taxon>
        <taxon>Kitasatospora</taxon>
    </lineage>
</organism>
<evidence type="ECO:0000256" key="1">
    <source>
        <dbReference type="ARBA" id="ARBA00001947"/>
    </source>
</evidence>
<name>A0ABP4H7W2_9ACTN</name>
<keyword evidence="4 6" id="KW-0862">Zinc</keyword>
<evidence type="ECO:0000256" key="6">
    <source>
        <dbReference type="RuleBase" id="RU361277"/>
    </source>
</evidence>
<dbReference type="PROSITE" id="PS00059">
    <property type="entry name" value="ADH_ZINC"/>
    <property type="match status" value="1"/>
</dbReference>
<evidence type="ECO:0000313" key="9">
    <source>
        <dbReference type="Proteomes" id="UP001500037"/>
    </source>
</evidence>
<dbReference type="SUPFAM" id="SSF50129">
    <property type="entry name" value="GroES-like"/>
    <property type="match status" value="1"/>
</dbReference>
<sequence length="365" mass="37676">MKIEAAVLRGASDPYVIEPLELAPAGHGQVLVRIVGAGFCHTDLLPRTPGFMAQPPLVTGHEGSGIVEAVGPGVTTIAPGAHVVLTFDSCGTCHNCLGAHPAYCEHFLRLNLTGSGLDGTGPVTDRHGHAVAARWFGQSSFATHVLATARNVVEVDKDLPLEVLGPLGCSVQTGAGSVLLALRARAGSSIVVFGAGGVGLSAIMAARVAGATTIVAVDLHENRLSLARELGATATVRGGDDDIVEQLRELTRGGSQYALDTTGVPEVITTAIDALRPTGTVALVGAPSQPLTLPAAALMQGKNVKGVLEGDAVPQLFIPHLLELWRQGRLPFDRLVRTYPLSAINDAERDAVSGTTIKPVLLPGS</sequence>
<evidence type="ECO:0000256" key="5">
    <source>
        <dbReference type="ARBA" id="ARBA00023002"/>
    </source>
</evidence>
<dbReference type="PANTHER" id="PTHR43350">
    <property type="entry name" value="NAD-DEPENDENT ALCOHOL DEHYDROGENASE"/>
    <property type="match status" value="1"/>
</dbReference>
<reference evidence="9" key="1">
    <citation type="journal article" date="2019" name="Int. J. Syst. Evol. Microbiol.">
        <title>The Global Catalogue of Microorganisms (GCM) 10K type strain sequencing project: providing services to taxonomists for standard genome sequencing and annotation.</title>
        <authorList>
            <consortium name="The Broad Institute Genomics Platform"/>
            <consortium name="The Broad Institute Genome Sequencing Center for Infectious Disease"/>
            <person name="Wu L."/>
            <person name="Ma J."/>
        </authorList>
    </citation>
    <scope>NUCLEOTIDE SEQUENCE [LARGE SCALE GENOMIC DNA]</scope>
    <source>
        <strain evidence="9">JCM 13004</strain>
    </source>
</reference>
<comment type="similarity">
    <text evidence="2 6">Belongs to the zinc-containing alcohol dehydrogenase family.</text>
</comment>
<evidence type="ECO:0000256" key="4">
    <source>
        <dbReference type="ARBA" id="ARBA00022833"/>
    </source>
</evidence>
<dbReference type="RefSeq" id="WP_344443716.1">
    <property type="nucleotide sequence ID" value="NZ_BAAALF010000086.1"/>
</dbReference>
<dbReference type="Proteomes" id="UP001500037">
    <property type="component" value="Unassembled WGS sequence"/>
</dbReference>
<dbReference type="SUPFAM" id="SSF51735">
    <property type="entry name" value="NAD(P)-binding Rossmann-fold domains"/>
    <property type="match status" value="1"/>
</dbReference>
<evidence type="ECO:0000259" key="7">
    <source>
        <dbReference type="SMART" id="SM00829"/>
    </source>
</evidence>
<dbReference type="InterPro" id="IPR002328">
    <property type="entry name" value="ADH_Zn_CS"/>
</dbReference>